<dbReference type="EMBL" id="VDFW01000002">
    <property type="protein sequence ID" value="TNC29147.1"/>
    <property type="molecule type" value="Genomic_DNA"/>
</dbReference>
<protein>
    <submittedName>
        <fullName evidence="2">Aromatic acid/H+ symport family MFS transporter</fullName>
    </submittedName>
</protein>
<sequence>MGGAKVAGIGRGAVFYPPDARSTGVSWALVVGRDGGILGPLVAGAALGAGWAGMHAQRSSCSRSRWWLRRSRCATSAAGLAAPRSRGPRGEQSSAG</sequence>
<gene>
    <name evidence="2" type="ORF">FG385_03410</name>
</gene>
<proteinExistence type="predicted"/>
<dbReference type="Proteomes" id="UP000305546">
    <property type="component" value="Unassembled WGS sequence"/>
</dbReference>
<dbReference type="AlphaFoldDB" id="A0A5C4M711"/>
<feature type="region of interest" description="Disordered" evidence="1">
    <location>
        <begin position="75"/>
        <end position="96"/>
    </location>
</feature>
<accession>A0A5C4M711</accession>
<comment type="caution">
    <text evidence="2">The sequence shown here is derived from an EMBL/GenBank/DDBJ whole genome shotgun (WGS) entry which is preliminary data.</text>
</comment>
<evidence type="ECO:0000313" key="2">
    <source>
        <dbReference type="EMBL" id="TNC29147.1"/>
    </source>
</evidence>
<organism evidence="2 3">
    <name type="scientific">Amycolatopsis alkalitolerans</name>
    <dbReference type="NCBI Taxonomy" id="2547244"/>
    <lineage>
        <taxon>Bacteria</taxon>
        <taxon>Bacillati</taxon>
        <taxon>Actinomycetota</taxon>
        <taxon>Actinomycetes</taxon>
        <taxon>Pseudonocardiales</taxon>
        <taxon>Pseudonocardiaceae</taxon>
        <taxon>Amycolatopsis</taxon>
    </lineage>
</organism>
<reference evidence="2 3" key="1">
    <citation type="submission" date="2019-06" db="EMBL/GenBank/DDBJ databases">
        <title>Amycolatopsis alkalitolerans sp. nov., isolated from Gastrodia elata Blume.</title>
        <authorList>
            <person name="Narsing Rao M.P."/>
            <person name="Li W.J."/>
        </authorList>
    </citation>
    <scope>NUCLEOTIDE SEQUENCE [LARGE SCALE GENOMIC DNA]</scope>
    <source>
        <strain evidence="2 3">SYSUP0005</strain>
    </source>
</reference>
<evidence type="ECO:0000256" key="1">
    <source>
        <dbReference type="SAM" id="MobiDB-lite"/>
    </source>
</evidence>
<dbReference type="RefSeq" id="WP_139095091.1">
    <property type="nucleotide sequence ID" value="NZ_VDFW01000002.1"/>
</dbReference>
<name>A0A5C4M711_9PSEU</name>
<evidence type="ECO:0000313" key="3">
    <source>
        <dbReference type="Proteomes" id="UP000305546"/>
    </source>
</evidence>
<keyword evidence="3" id="KW-1185">Reference proteome</keyword>